<dbReference type="SUPFAM" id="SSF53850">
    <property type="entry name" value="Periplasmic binding protein-like II"/>
    <property type="match status" value="1"/>
</dbReference>
<dbReference type="InterPro" id="IPR050490">
    <property type="entry name" value="Bact_solute-bd_prot1"/>
</dbReference>
<keyword evidence="2" id="KW-0472">Membrane</keyword>
<evidence type="ECO:0000256" key="1">
    <source>
        <dbReference type="SAM" id="Coils"/>
    </source>
</evidence>
<evidence type="ECO:0000313" key="3">
    <source>
        <dbReference type="EMBL" id="PIR69559.1"/>
    </source>
</evidence>
<dbReference type="PANTHER" id="PTHR43649">
    <property type="entry name" value="ARABINOSE-BINDING PROTEIN-RELATED"/>
    <property type="match status" value="1"/>
</dbReference>
<dbReference type="Gene3D" id="3.40.190.10">
    <property type="entry name" value="Periplasmic binding protein-like II"/>
    <property type="match status" value="1"/>
</dbReference>
<evidence type="ECO:0000313" key="4">
    <source>
        <dbReference type="Proteomes" id="UP000231503"/>
    </source>
</evidence>
<reference evidence="4" key="1">
    <citation type="submission" date="2017-09" db="EMBL/GenBank/DDBJ databases">
        <title>Depth-based differentiation of microbial function through sediment-hosted aquifers and enrichment of novel symbionts in the deep terrestrial subsurface.</title>
        <authorList>
            <person name="Probst A.J."/>
            <person name="Ladd B."/>
            <person name="Jarett J.K."/>
            <person name="Geller-Mcgrath D.E."/>
            <person name="Sieber C.M.K."/>
            <person name="Emerson J.B."/>
            <person name="Anantharaman K."/>
            <person name="Thomas B.C."/>
            <person name="Malmstrom R."/>
            <person name="Stieglmeier M."/>
            <person name="Klingl A."/>
            <person name="Woyke T."/>
            <person name="Ryan C.M."/>
            <person name="Banfield J.F."/>
        </authorList>
    </citation>
    <scope>NUCLEOTIDE SEQUENCE [LARGE SCALE GENOMIC DNA]</scope>
</reference>
<comment type="caution">
    <text evidence="3">The sequence shown here is derived from an EMBL/GenBank/DDBJ whole genome shotgun (WGS) entry which is preliminary data.</text>
</comment>
<feature type="transmembrane region" description="Helical" evidence="2">
    <location>
        <begin position="6"/>
        <end position="30"/>
    </location>
</feature>
<dbReference type="Proteomes" id="UP000231503">
    <property type="component" value="Unassembled WGS sequence"/>
</dbReference>
<evidence type="ECO:0008006" key="5">
    <source>
        <dbReference type="Google" id="ProtNLM"/>
    </source>
</evidence>
<keyword evidence="1" id="KW-0175">Coiled coil</keyword>
<name>A0A2H0TDB8_9BACT</name>
<sequence>MKNISFLQLAVFFVFITAIIIAFLIFAGALPGLRDTRFKDLNSPIEFWGTLPRQVILPLIEEFNDKEEKNVAITYTQFSEEEYLPKVVGALAAGTGPDIWILPQQNFIENLPKALQLGPKSYPERDFRETFFDGADILLWPPGRVAAIPFVSDQLVLFWNRELFRSAGVADAPKNWAGFLAASETLTQKNSSGTITQAGAALGLFENITHAKDILSLFFLQVKNPITFLATHGSQDNLQVDLKSAINDSSFDTLPAVAESIRFFNQFADPRKQSYSWTRNMPEAQDAFAQGRLAMYIGYGSEIEKIRNKNPHLDFDIAEIPQISTGSAHVTYGKLQTLVLSRQAESLRQSAGLLFINFLARPENQSSIAERFMLAPTSRAALLAGNDNPLLATIYRSAVKNTFWLDPDPEGTYTIIRDMAEQAKLEIKSIEDIINEAHLKMQRLLEAIVLP</sequence>
<gene>
    <name evidence="3" type="ORF">COU47_02280</name>
</gene>
<protein>
    <recommendedName>
        <fullName evidence="5">ABC transporter substrate-binding protein</fullName>
    </recommendedName>
</protein>
<dbReference type="PANTHER" id="PTHR43649:SF12">
    <property type="entry name" value="DIACETYLCHITOBIOSE BINDING PROTEIN DASA"/>
    <property type="match status" value="1"/>
</dbReference>
<accession>A0A2H0TDB8</accession>
<keyword evidence="2" id="KW-1133">Transmembrane helix</keyword>
<evidence type="ECO:0000256" key="2">
    <source>
        <dbReference type="SAM" id="Phobius"/>
    </source>
</evidence>
<dbReference type="InterPro" id="IPR006059">
    <property type="entry name" value="SBP"/>
</dbReference>
<keyword evidence="2" id="KW-0812">Transmembrane</keyword>
<proteinExistence type="predicted"/>
<organism evidence="3 4">
    <name type="scientific">Candidatus Niyogibacteria bacterium CG10_big_fil_rev_8_21_14_0_10_46_36</name>
    <dbReference type="NCBI Taxonomy" id="1974726"/>
    <lineage>
        <taxon>Bacteria</taxon>
        <taxon>Candidatus Niyogiibacteriota</taxon>
    </lineage>
</organism>
<dbReference type="EMBL" id="PFCO01000005">
    <property type="protein sequence ID" value="PIR69559.1"/>
    <property type="molecule type" value="Genomic_DNA"/>
</dbReference>
<dbReference type="AlphaFoldDB" id="A0A2H0TDB8"/>
<feature type="coiled-coil region" evidence="1">
    <location>
        <begin position="420"/>
        <end position="447"/>
    </location>
</feature>
<dbReference type="Pfam" id="PF13416">
    <property type="entry name" value="SBP_bac_8"/>
    <property type="match status" value="1"/>
</dbReference>